<dbReference type="Pfam" id="PF13470">
    <property type="entry name" value="PIN_3"/>
    <property type="match status" value="1"/>
</dbReference>
<accession>A0A6M1U3L4</accession>
<dbReference type="Pfam" id="PF26343">
    <property type="entry name" value="VapC50_C"/>
    <property type="match status" value="1"/>
</dbReference>
<keyword evidence="4" id="KW-1185">Reference proteome</keyword>
<name>A0A6M1U3L4_9RHOB</name>
<comment type="caution">
    <text evidence="3">The sequence shown here is derived from an EMBL/GenBank/DDBJ whole genome shotgun (WGS) entry which is preliminary data.</text>
</comment>
<dbReference type="InterPro" id="IPR058652">
    <property type="entry name" value="VapC50_C"/>
</dbReference>
<dbReference type="EMBL" id="JAALFE010000044">
    <property type="protein sequence ID" value="NGQ93332.1"/>
    <property type="molecule type" value="Genomic_DNA"/>
</dbReference>
<proteinExistence type="predicted"/>
<evidence type="ECO:0000313" key="3">
    <source>
        <dbReference type="EMBL" id="NGQ93332.1"/>
    </source>
</evidence>
<organism evidence="3 4">
    <name type="scientific">Paragemmobacter kunshanensis</name>
    <dbReference type="NCBI Taxonomy" id="2583234"/>
    <lineage>
        <taxon>Bacteria</taxon>
        <taxon>Pseudomonadati</taxon>
        <taxon>Pseudomonadota</taxon>
        <taxon>Alphaproteobacteria</taxon>
        <taxon>Rhodobacterales</taxon>
        <taxon>Paracoccaceae</taxon>
        <taxon>Paragemmobacter</taxon>
    </lineage>
</organism>
<dbReference type="RefSeq" id="WP_165054313.1">
    <property type="nucleotide sequence ID" value="NZ_JAALFE010000044.1"/>
</dbReference>
<reference evidence="3 4" key="1">
    <citation type="submission" date="2020-02" db="EMBL/GenBank/DDBJ databases">
        <title>Rhodobacter translucens sp. nov., a novel bacterium isolated from activated sludge.</title>
        <authorList>
            <person name="Liu J."/>
        </authorList>
    </citation>
    <scope>NUCLEOTIDE SEQUENCE [LARGE SCALE GENOMIC DNA]</scope>
    <source>
        <strain evidence="3 4">HX-7-19</strain>
    </source>
</reference>
<feature type="domain" description="VapC50 C-terminal" evidence="2">
    <location>
        <begin position="128"/>
        <end position="182"/>
    </location>
</feature>
<dbReference type="InterPro" id="IPR002716">
    <property type="entry name" value="PIN_dom"/>
</dbReference>
<gene>
    <name evidence="3" type="ORF">G5V65_20810</name>
</gene>
<protein>
    <submittedName>
        <fullName evidence="3">PIN domain-containing protein</fullName>
    </submittedName>
</protein>
<evidence type="ECO:0000259" key="1">
    <source>
        <dbReference type="Pfam" id="PF13470"/>
    </source>
</evidence>
<dbReference type="AlphaFoldDB" id="A0A6M1U3L4"/>
<feature type="domain" description="PIN" evidence="1">
    <location>
        <begin position="7"/>
        <end position="110"/>
    </location>
</feature>
<evidence type="ECO:0000313" key="4">
    <source>
        <dbReference type="Proteomes" id="UP000474758"/>
    </source>
</evidence>
<evidence type="ECO:0000259" key="2">
    <source>
        <dbReference type="Pfam" id="PF26343"/>
    </source>
</evidence>
<sequence length="187" mass="20447">MNRYAAIIDACVLGGGLKRNIILSLAEAGLFRPYWSARILDETEKAILAISKGSADPSRQRRAIERAFPEAMVVPNSGAGLTGLLPDPDDEHVLAAAIAARCDTLVTDNLKDFPQDILDRWGIEVMAPDAFISNAMDLDHAVAIGALRDMRARLQDPKYTVSTLVLKLEGQGLLQTADFLREYENLI</sequence>
<dbReference type="Proteomes" id="UP000474758">
    <property type="component" value="Unassembled WGS sequence"/>
</dbReference>